<protein>
    <submittedName>
        <fullName evidence="1">Uncharacterized protein</fullName>
    </submittedName>
</protein>
<gene>
    <name evidence="1" type="ORF">AOQ84DRAFT_298819</name>
</gene>
<sequence>STIAHIKGNVMTAPRMTCSSCGKRSGLDDIVHNAIELGVHKKDFMVDVLVNGPKRSSPAHAMDCSRCSERFEGMCTWHNDESCGGRW</sequence>
<proteinExistence type="predicted"/>
<organism evidence="1 2">
    <name type="scientific">Glonium stellatum</name>
    <dbReference type="NCBI Taxonomy" id="574774"/>
    <lineage>
        <taxon>Eukaryota</taxon>
        <taxon>Fungi</taxon>
        <taxon>Dikarya</taxon>
        <taxon>Ascomycota</taxon>
        <taxon>Pezizomycotina</taxon>
        <taxon>Dothideomycetes</taxon>
        <taxon>Pleosporomycetidae</taxon>
        <taxon>Gloniales</taxon>
        <taxon>Gloniaceae</taxon>
        <taxon>Glonium</taxon>
    </lineage>
</organism>
<dbReference type="AlphaFoldDB" id="A0A8E2EV56"/>
<evidence type="ECO:0000313" key="1">
    <source>
        <dbReference type="EMBL" id="OCL05502.1"/>
    </source>
</evidence>
<keyword evidence="2" id="KW-1185">Reference proteome</keyword>
<evidence type="ECO:0000313" key="2">
    <source>
        <dbReference type="Proteomes" id="UP000250140"/>
    </source>
</evidence>
<reference evidence="1 2" key="1">
    <citation type="journal article" date="2016" name="Nat. Commun.">
        <title>Ectomycorrhizal ecology is imprinted in the genome of the dominant symbiotic fungus Cenococcum geophilum.</title>
        <authorList>
            <consortium name="DOE Joint Genome Institute"/>
            <person name="Peter M."/>
            <person name="Kohler A."/>
            <person name="Ohm R.A."/>
            <person name="Kuo A."/>
            <person name="Krutzmann J."/>
            <person name="Morin E."/>
            <person name="Arend M."/>
            <person name="Barry K.W."/>
            <person name="Binder M."/>
            <person name="Choi C."/>
            <person name="Clum A."/>
            <person name="Copeland A."/>
            <person name="Grisel N."/>
            <person name="Haridas S."/>
            <person name="Kipfer T."/>
            <person name="LaButti K."/>
            <person name="Lindquist E."/>
            <person name="Lipzen A."/>
            <person name="Maire R."/>
            <person name="Meier B."/>
            <person name="Mihaltcheva S."/>
            <person name="Molinier V."/>
            <person name="Murat C."/>
            <person name="Poggeler S."/>
            <person name="Quandt C.A."/>
            <person name="Sperisen C."/>
            <person name="Tritt A."/>
            <person name="Tisserant E."/>
            <person name="Crous P.W."/>
            <person name="Henrissat B."/>
            <person name="Nehls U."/>
            <person name="Egli S."/>
            <person name="Spatafora J.W."/>
            <person name="Grigoriev I.V."/>
            <person name="Martin F.M."/>
        </authorList>
    </citation>
    <scope>NUCLEOTIDE SEQUENCE [LARGE SCALE GENOMIC DNA]</scope>
    <source>
        <strain evidence="1 2">CBS 207.34</strain>
    </source>
</reference>
<accession>A0A8E2EV56</accession>
<feature type="non-terminal residue" evidence="1">
    <location>
        <position position="1"/>
    </location>
</feature>
<dbReference type="Proteomes" id="UP000250140">
    <property type="component" value="Unassembled WGS sequence"/>
</dbReference>
<name>A0A8E2EV56_9PEZI</name>
<dbReference type="OrthoDB" id="5271370at2759"/>
<dbReference type="EMBL" id="KV750268">
    <property type="protein sequence ID" value="OCL05502.1"/>
    <property type="molecule type" value="Genomic_DNA"/>
</dbReference>